<evidence type="ECO:0000313" key="8">
    <source>
        <dbReference type="Proteomes" id="UP000002384"/>
    </source>
</evidence>
<dbReference type="InterPro" id="IPR050319">
    <property type="entry name" value="ABC_transp_ATP-bind"/>
</dbReference>
<dbReference type="FunFam" id="3.40.50.300:FF:000016">
    <property type="entry name" value="Oligopeptide ABC transporter ATP-binding component"/>
    <property type="match status" value="1"/>
</dbReference>
<dbReference type="SUPFAM" id="SSF52540">
    <property type="entry name" value="P-loop containing nucleoside triphosphate hydrolases"/>
    <property type="match status" value="2"/>
</dbReference>
<dbReference type="InterPro" id="IPR003439">
    <property type="entry name" value="ABC_transporter-like_ATP-bd"/>
</dbReference>
<dbReference type="Pfam" id="PF08352">
    <property type="entry name" value="oligo_HPY"/>
    <property type="match status" value="2"/>
</dbReference>
<comment type="similarity">
    <text evidence="1">Belongs to the ABC transporter superfamily.</text>
</comment>
<dbReference type="OrthoDB" id="9802264at2"/>
<dbReference type="NCBIfam" id="NF008453">
    <property type="entry name" value="PRK11308.1"/>
    <property type="match status" value="3"/>
</dbReference>
<dbReference type="SMART" id="SM00382">
    <property type="entry name" value="AAA"/>
    <property type="match status" value="2"/>
</dbReference>
<proteinExistence type="inferred from homology"/>
<evidence type="ECO:0000256" key="2">
    <source>
        <dbReference type="ARBA" id="ARBA00022448"/>
    </source>
</evidence>
<protein>
    <submittedName>
        <fullName evidence="7">ABC transporter related</fullName>
    </submittedName>
</protein>
<evidence type="ECO:0000259" key="6">
    <source>
        <dbReference type="PROSITE" id="PS50893"/>
    </source>
</evidence>
<evidence type="ECO:0000256" key="4">
    <source>
        <dbReference type="ARBA" id="ARBA00022840"/>
    </source>
</evidence>
<dbReference type="InterPro" id="IPR013563">
    <property type="entry name" value="Oligopep_ABC_C"/>
</dbReference>
<dbReference type="STRING" id="65393.PCC7424_4446"/>
<reference evidence="8" key="1">
    <citation type="journal article" date="2011" name="MBio">
        <title>Novel metabolic attributes of the genus Cyanothece, comprising a group of unicellular nitrogen-fixing Cyanobacteria.</title>
        <authorList>
            <person name="Bandyopadhyay A."/>
            <person name="Elvitigala T."/>
            <person name="Welsh E."/>
            <person name="Stockel J."/>
            <person name="Liberton M."/>
            <person name="Min H."/>
            <person name="Sherman L.A."/>
            <person name="Pakrasi H.B."/>
        </authorList>
    </citation>
    <scope>NUCLEOTIDE SEQUENCE [LARGE SCALE GENOMIC DNA]</scope>
    <source>
        <strain evidence="8">PCC 7424</strain>
    </source>
</reference>
<evidence type="ECO:0000313" key="7">
    <source>
        <dbReference type="EMBL" id="ACK72810.1"/>
    </source>
</evidence>
<evidence type="ECO:0000256" key="5">
    <source>
        <dbReference type="SAM" id="Coils"/>
    </source>
</evidence>
<dbReference type="Proteomes" id="UP000002384">
    <property type="component" value="Chromosome"/>
</dbReference>
<dbReference type="PANTHER" id="PTHR43776">
    <property type="entry name" value="TRANSPORT ATP-BINDING PROTEIN"/>
    <property type="match status" value="1"/>
</dbReference>
<dbReference type="EMBL" id="CP001291">
    <property type="protein sequence ID" value="ACK72810.1"/>
    <property type="molecule type" value="Genomic_DNA"/>
</dbReference>
<keyword evidence="4" id="KW-0067">ATP-binding</keyword>
<accession>B7K941</accession>
<keyword evidence="2" id="KW-0813">Transport</keyword>
<dbReference type="PROSITE" id="PS50893">
    <property type="entry name" value="ABC_TRANSPORTER_2"/>
    <property type="match status" value="2"/>
</dbReference>
<feature type="domain" description="ABC transporter" evidence="6">
    <location>
        <begin position="370"/>
        <end position="629"/>
    </location>
</feature>
<dbReference type="RefSeq" id="WP_015956394.1">
    <property type="nucleotide sequence ID" value="NC_011729.1"/>
</dbReference>
<sequence>MNEPVLEVRNLQVKFTNDHQDVLAVDEISFSVNRGEVLGIVGESGSGKSVTSLAVMGLIPTPGKISGGEIWFRTENEAKPVNLLNVDENIRREYRGGQIAMIFQEPMSSLNPVYTIGFQITEAIRLHQRVNQEQAECQAIDLLQEVKLLASDEQLQEQYLNKIQSTYNPQQGSPQLTQEIKTYIAQQKQAILKRYPHELSGGQLQRVMIAMAISCNPTLLIADEPTTALDVTVQATILNLLRHLCKERNMSMMFISHDLGVIANIADQVAVMYRGKIVENGSIGQILVNPHHPYTKGLLNCRPEIDKVVKKLATVSDYMEEVKDPVTGEMSIEPKQGVTVSSISESEEKQRLIKEQQKRLEKLQKQEDILSVENVRVYFPVKGVFGKAKDVFKAVDDVSFIVKRGETLGLVGESGCGKSTLARTILRLIPSTGGTIKFRSNDSGWEEISKLSINDKRLRRLRQNLQIVFQNPYNSLNPRLTIGQAIMEPMVIHKNPKWATQKQKIERVKMGLERVKLNPNWYNRYPHELSGGQRQRVCIARAIILDPKFIICDESVSALDVSVQAEVLNLLKDLQQEMGLTYIFISHDLSVVKFMSDRIMVMNRGQLEEMGTADEIINHPQKEYTQRLIASIPKFPEELKQSTNQMR</sequence>
<dbReference type="HOGENOM" id="CLU_000604_86_2_3"/>
<keyword evidence="3" id="KW-0547">Nucleotide-binding</keyword>
<dbReference type="InterPro" id="IPR027417">
    <property type="entry name" value="P-loop_NTPase"/>
</dbReference>
<keyword evidence="8" id="KW-1185">Reference proteome</keyword>
<evidence type="ECO:0000256" key="3">
    <source>
        <dbReference type="ARBA" id="ARBA00022741"/>
    </source>
</evidence>
<dbReference type="Gene3D" id="3.40.50.300">
    <property type="entry name" value="P-loop containing nucleotide triphosphate hydrolases"/>
    <property type="match status" value="2"/>
</dbReference>
<dbReference type="KEGG" id="cyc:PCC7424_4446"/>
<dbReference type="GO" id="GO:0055085">
    <property type="term" value="P:transmembrane transport"/>
    <property type="evidence" value="ECO:0007669"/>
    <property type="project" value="UniProtKB-ARBA"/>
</dbReference>
<evidence type="ECO:0000256" key="1">
    <source>
        <dbReference type="ARBA" id="ARBA00005417"/>
    </source>
</evidence>
<keyword evidence="5" id="KW-0175">Coiled coil</keyword>
<dbReference type="CDD" id="cd03257">
    <property type="entry name" value="ABC_NikE_OppD_transporters"/>
    <property type="match status" value="2"/>
</dbReference>
<dbReference type="GO" id="GO:0015833">
    <property type="term" value="P:peptide transport"/>
    <property type="evidence" value="ECO:0007669"/>
    <property type="project" value="InterPro"/>
</dbReference>
<dbReference type="NCBIfam" id="NF007739">
    <property type="entry name" value="PRK10419.1"/>
    <property type="match status" value="3"/>
</dbReference>
<dbReference type="InterPro" id="IPR017871">
    <property type="entry name" value="ABC_transporter-like_CS"/>
</dbReference>
<dbReference type="PROSITE" id="PS00211">
    <property type="entry name" value="ABC_TRANSPORTER_1"/>
    <property type="match status" value="2"/>
</dbReference>
<dbReference type="Pfam" id="PF00005">
    <property type="entry name" value="ABC_tran"/>
    <property type="match status" value="2"/>
</dbReference>
<dbReference type="GO" id="GO:0005524">
    <property type="term" value="F:ATP binding"/>
    <property type="evidence" value="ECO:0007669"/>
    <property type="project" value="UniProtKB-KW"/>
</dbReference>
<dbReference type="AlphaFoldDB" id="B7K941"/>
<feature type="domain" description="ABC transporter" evidence="6">
    <location>
        <begin position="8"/>
        <end position="299"/>
    </location>
</feature>
<name>B7K941_GLOC7</name>
<dbReference type="PANTHER" id="PTHR43776:SF7">
    <property type="entry name" value="D,D-DIPEPTIDE TRANSPORT ATP-BINDING PROTEIN DDPF-RELATED"/>
    <property type="match status" value="1"/>
</dbReference>
<dbReference type="eggNOG" id="COG4172">
    <property type="taxonomic scope" value="Bacteria"/>
</dbReference>
<dbReference type="InterPro" id="IPR003593">
    <property type="entry name" value="AAA+_ATPase"/>
</dbReference>
<feature type="coiled-coil region" evidence="5">
    <location>
        <begin position="343"/>
        <end position="373"/>
    </location>
</feature>
<dbReference type="GO" id="GO:0016887">
    <property type="term" value="F:ATP hydrolysis activity"/>
    <property type="evidence" value="ECO:0007669"/>
    <property type="project" value="InterPro"/>
</dbReference>
<organism evidence="7 8">
    <name type="scientific">Gloeothece citriformis (strain PCC 7424)</name>
    <name type="common">Cyanothece sp. (strain PCC 7424)</name>
    <dbReference type="NCBI Taxonomy" id="65393"/>
    <lineage>
        <taxon>Bacteria</taxon>
        <taxon>Bacillati</taxon>
        <taxon>Cyanobacteriota</taxon>
        <taxon>Cyanophyceae</taxon>
        <taxon>Oscillatoriophycideae</taxon>
        <taxon>Chroococcales</taxon>
        <taxon>Aphanothecaceae</taxon>
        <taxon>Gloeothece</taxon>
        <taxon>Gloeothece citriformis</taxon>
    </lineage>
</organism>
<gene>
    <name evidence="7" type="ordered locus">PCC7424_4446</name>
</gene>